<dbReference type="Gene3D" id="3.10.20.90">
    <property type="entry name" value="Phosphatidylinositol 3-kinase Catalytic Subunit, Chain A, domain 1"/>
    <property type="match status" value="1"/>
</dbReference>
<gene>
    <name evidence="7" type="ORF">DdX_19120</name>
</gene>
<dbReference type="SUPFAM" id="SSF54236">
    <property type="entry name" value="Ubiquitin-like"/>
    <property type="match status" value="1"/>
</dbReference>
<dbReference type="InterPro" id="IPR000276">
    <property type="entry name" value="GPCR_Rhodpsn"/>
</dbReference>
<dbReference type="SUPFAM" id="SSF56399">
    <property type="entry name" value="ADP-ribosylation"/>
    <property type="match status" value="1"/>
</dbReference>
<dbReference type="Pfam" id="PF10320">
    <property type="entry name" value="7TM_GPCR_Srsx"/>
    <property type="match status" value="1"/>
</dbReference>
<dbReference type="PANTHER" id="PTHR36649">
    <property type="entry name" value="UBIQUITIN-LIKE DOMAIN-CONTAINING PROTEIN"/>
    <property type="match status" value="1"/>
</dbReference>
<reference evidence="7" key="1">
    <citation type="submission" date="2022-01" db="EMBL/GenBank/DDBJ databases">
        <title>Genome Sequence Resource for Two Populations of Ditylenchus destructor, the Migratory Endoparasitic Phytonematode.</title>
        <authorList>
            <person name="Zhang H."/>
            <person name="Lin R."/>
            <person name="Xie B."/>
        </authorList>
    </citation>
    <scope>NUCLEOTIDE SEQUENCE</scope>
    <source>
        <strain evidence="7">BazhouSP</strain>
    </source>
</reference>
<dbReference type="InterPro" id="IPR000626">
    <property type="entry name" value="Ubiquitin-like_dom"/>
</dbReference>
<dbReference type="Pfam" id="PF00644">
    <property type="entry name" value="PARP"/>
    <property type="match status" value="1"/>
</dbReference>
<dbReference type="Gene3D" id="3.90.228.10">
    <property type="match status" value="1"/>
</dbReference>
<dbReference type="PROSITE" id="PS50053">
    <property type="entry name" value="UBIQUITIN_2"/>
    <property type="match status" value="1"/>
</dbReference>
<evidence type="ECO:0000256" key="4">
    <source>
        <dbReference type="ARBA" id="ARBA00023136"/>
    </source>
</evidence>
<organism evidence="7 8">
    <name type="scientific">Ditylenchus destructor</name>
    <dbReference type="NCBI Taxonomy" id="166010"/>
    <lineage>
        <taxon>Eukaryota</taxon>
        <taxon>Metazoa</taxon>
        <taxon>Ecdysozoa</taxon>
        <taxon>Nematoda</taxon>
        <taxon>Chromadorea</taxon>
        <taxon>Rhabditida</taxon>
        <taxon>Tylenchina</taxon>
        <taxon>Tylenchomorpha</taxon>
        <taxon>Sphaerularioidea</taxon>
        <taxon>Anguinidae</taxon>
        <taxon>Anguininae</taxon>
        <taxon>Ditylenchus</taxon>
    </lineage>
</organism>
<dbReference type="GO" id="GO:0016020">
    <property type="term" value="C:membrane"/>
    <property type="evidence" value="ECO:0007669"/>
    <property type="project" value="UniProtKB-SubCell"/>
</dbReference>
<accession>A0AAD4MJE6</accession>
<dbReference type="GO" id="GO:0004930">
    <property type="term" value="F:G protein-coupled receptor activity"/>
    <property type="evidence" value="ECO:0007669"/>
    <property type="project" value="InterPro"/>
</dbReference>
<sequence>MDPNNADYVVPDCKPTFLHVYEGLKATIGVGGGLLNFVLVFVIIRHKRLHSPCNFLIASSSFCIAHWQLNWMVSFVTVELDADVISVPLCIAIQAYLVRARSLQKFSYFLAILTIAMVYVGLQTYDCVTSAYKLLKGTDMVMCICLDFATPRVVLCMMIFNISSLVSYAVLWLLLKFKKNNKINKRIFKALAIIMVVESIGWGSNTVIWNVLLSLKLGPLTEYYVSVFTWLVLLLATSSTSIVLLTTSRDYRQAYIREFPTLFRCFARFKNKVNNVSSTKNNVMIIGAHTESMYKMACDTFKIVVESVDGKTYGFFVHSKMTVYDLKKIIQTRTNEAVKNQKLFYNGNEMMFHHWTLSLYGIKNVPGVTYRIQLKVFNEDLIQTLPFKHIHSAIGEKHLSPKWHVDLRCVKNDGKTRLRGGRVYNRPLGCMRFGIRVLEKHNDNKWIGLKGIDRALTDIIGEWPVAYHGTSEQSILSILEEGFRLDKGKRFAYGKGIYCTPDPKTALQYAFVSRYQGEEFRLIIQCRVNPAKMRLVKQKGSDLGEYWLVPSAEDIRPYGICAYEKQPNPAPFHNAENCNTDVIILIIMMLFLFILVCIFVITLPKHDPLLQTKLSSS</sequence>
<dbReference type="Pfam" id="PF00240">
    <property type="entry name" value="ubiquitin"/>
    <property type="match status" value="1"/>
</dbReference>
<evidence type="ECO:0000256" key="5">
    <source>
        <dbReference type="SAM" id="Phobius"/>
    </source>
</evidence>
<dbReference type="InterPro" id="IPR019424">
    <property type="entry name" value="7TM_GPCR_Srsx"/>
</dbReference>
<evidence type="ECO:0000256" key="1">
    <source>
        <dbReference type="ARBA" id="ARBA00004370"/>
    </source>
</evidence>
<feature type="transmembrane region" description="Helical" evidence="5">
    <location>
        <begin position="223"/>
        <end position="247"/>
    </location>
</feature>
<dbReference type="EMBL" id="JAKKPZ010000337">
    <property type="protein sequence ID" value="KAI1696266.1"/>
    <property type="molecule type" value="Genomic_DNA"/>
</dbReference>
<dbReference type="AlphaFoldDB" id="A0AAD4MJE6"/>
<evidence type="ECO:0000313" key="7">
    <source>
        <dbReference type="EMBL" id="KAI1696266.1"/>
    </source>
</evidence>
<dbReference type="InterPro" id="IPR012317">
    <property type="entry name" value="Poly(ADP-ribose)pol_cat_dom"/>
</dbReference>
<proteinExistence type="predicted"/>
<feature type="transmembrane region" description="Helical" evidence="5">
    <location>
        <begin position="187"/>
        <end position="211"/>
    </location>
</feature>
<dbReference type="GO" id="GO:0003950">
    <property type="term" value="F:NAD+ poly-ADP-ribosyltransferase activity"/>
    <property type="evidence" value="ECO:0007669"/>
    <property type="project" value="InterPro"/>
</dbReference>
<feature type="transmembrane region" description="Helical" evidence="5">
    <location>
        <begin position="109"/>
        <end position="132"/>
    </location>
</feature>
<evidence type="ECO:0000259" key="6">
    <source>
        <dbReference type="PROSITE" id="PS50053"/>
    </source>
</evidence>
<feature type="transmembrane region" description="Helical" evidence="5">
    <location>
        <begin position="582"/>
        <end position="603"/>
    </location>
</feature>
<dbReference type="InterPro" id="IPR029071">
    <property type="entry name" value="Ubiquitin-like_domsf"/>
</dbReference>
<keyword evidence="3 5" id="KW-1133">Transmembrane helix</keyword>
<name>A0AAD4MJE6_9BILA</name>
<dbReference type="Proteomes" id="UP001201812">
    <property type="component" value="Unassembled WGS sequence"/>
</dbReference>
<evidence type="ECO:0000256" key="2">
    <source>
        <dbReference type="ARBA" id="ARBA00022692"/>
    </source>
</evidence>
<feature type="transmembrane region" description="Helical" evidence="5">
    <location>
        <begin position="26"/>
        <end position="44"/>
    </location>
</feature>
<protein>
    <submittedName>
        <fullName evidence="7">Serpentine type 7TM GPCR chemoreceptor srsx domain-containing protein</fullName>
    </submittedName>
</protein>
<dbReference type="CDD" id="cd17039">
    <property type="entry name" value="Ubl_ubiquitin_like"/>
    <property type="match status" value="1"/>
</dbReference>
<comment type="caution">
    <text evidence="7">The sequence shown here is derived from an EMBL/GenBank/DDBJ whole genome shotgun (WGS) entry which is preliminary data.</text>
</comment>
<evidence type="ECO:0000256" key="3">
    <source>
        <dbReference type="ARBA" id="ARBA00022989"/>
    </source>
</evidence>
<dbReference type="PANTHER" id="PTHR36649:SF28">
    <property type="entry name" value="UBIQUITIN-LIKE DOMAIN-CONTAINING PROTEIN"/>
    <property type="match status" value="1"/>
</dbReference>
<dbReference type="SMART" id="SM01381">
    <property type="entry name" value="7TM_GPCR_Srsx"/>
    <property type="match status" value="1"/>
</dbReference>
<keyword evidence="4 5" id="KW-0472">Membrane</keyword>
<feature type="transmembrane region" description="Helical" evidence="5">
    <location>
        <begin position="152"/>
        <end position="175"/>
    </location>
</feature>
<feature type="domain" description="Ubiquitin-like" evidence="6">
    <location>
        <begin position="301"/>
        <end position="364"/>
    </location>
</feature>
<dbReference type="SUPFAM" id="SSF81321">
    <property type="entry name" value="Family A G protein-coupled receptor-like"/>
    <property type="match status" value="1"/>
</dbReference>
<keyword evidence="2 5" id="KW-0812">Transmembrane</keyword>
<comment type="subcellular location">
    <subcellularLocation>
        <location evidence="1">Membrane</location>
    </subcellularLocation>
</comment>
<keyword evidence="8" id="KW-1185">Reference proteome</keyword>
<evidence type="ECO:0000313" key="8">
    <source>
        <dbReference type="Proteomes" id="UP001201812"/>
    </source>
</evidence>